<evidence type="ECO:0000313" key="5">
    <source>
        <dbReference type="Proteomes" id="UP000193498"/>
    </source>
</evidence>
<reference evidence="4 5" key="1">
    <citation type="submission" date="2016-07" db="EMBL/GenBank/DDBJ databases">
        <title>Pervasive Adenine N6-methylation of Active Genes in Fungi.</title>
        <authorList>
            <consortium name="DOE Joint Genome Institute"/>
            <person name="Mondo S.J."/>
            <person name="Dannebaum R.O."/>
            <person name="Kuo R.C."/>
            <person name="Labutti K."/>
            <person name="Haridas S."/>
            <person name="Kuo A."/>
            <person name="Salamov A."/>
            <person name="Ahrendt S.R."/>
            <person name="Lipzen A."/>
            <person name="Sullivan W."/>
            <person name="Andreopoulos W.B."/>
            <person name="Clum A."/>
            <person name="Lindquist E."/>
            <person name="Daum C."/>
            <person name="Ramamoorthy G.K."/>
            <person name="Gryganskyi A."/>
            <person name="Culley D."/>
            <person name="Magnuson J.K."/>
            <person name="James T.Y."/>
            <person name="O'Malley M.A."/>
            <person name="Stajich J.E."/>
            <person name="Spatafora J.W."/>
            <person name="Visel A."/>
            <person name="Grigoriev I.V."/>
        </authorList>
    </citation>
    <scope>NUCLEOTIDE SEQUENCE [LARGE SCALE GENOMIC DNA]</scope>
    <source>
        <strain evidence="4 5">CBS 931.73</strain>
    </source>
</reference>
<dbReference type="InterPro" id="IPR018371">
    <property type="entry name" value="Chitin-binding_1_CS"/>
</dbReference>
<evidence type="ECO:0000256" key="1">
    <source>
        <dbReference type="ARBA" id="ARBA00022669"/>
    </source>
</evidence>
<dbReference type="CDD" id="cd00035">
    <property type="entry name" value="ChtBD1"/>
    <property type="match status" value="1"/>
</dbReference>
<keyword evidence="2" id="KW-0732">Signal</keyword>
<dbReference type="SUPFAM" id="SSF57016">
    <property type="entry name" value="Plant lectins/antimicrobial peptides"/>
    <property type="match status" value="1"/>
</dbReference>
<keyword evidence="5" id="KW-1185">Reference proteome</keyword>
<evidence type="ECO:0000259" key="3">
    <source>
        <dbReference type="Pfam" id="PF00187"/>
    </source>
</evidence>
<protein>
    <recommendedName>
        <fullName evidence="3">Chitin-binding type-1 domain-containing protein</fullName>
    </recommendedName>
</protein>
<name>A0A1Y1Z1N5_9FUNG</name>
<dbReference type="GO" id="GO:0008061">
    <property type="term" value="F:chitin binding"/>
    <property type="evidence" value="ECO:0007669"/>
    <property type="project" value="UniProtKB-KW"/>
</dbReference>
<dbReference type="EMBL" id="MCFE01000037">
    <property type="protein sequence ID" value="ORY04200.1"/>
    <property type="molecule type" value="Genomic_DNA"/>
</dbReference>
<dbReference type="PROSITE" id="PS00026">
    <property type="entry name" value="CHIT_BIND_I_1"/>
    <property type="match status" value="1"/>
</dbReference>
<keyword evidence="1" id="KW-0147">Chitin-binding</keyword>
<dbReference type="AlphaFoldDB" id="A0A1Y1Z1N5"/>
<evidence type="ECO:0000313" key="4">
    <source>
        <dbReference type="EMBL" id="ORY04200.1"/>
    </source>
</evidence>
<proteinExistence type="predicted"/>
<dbReference type="InterPro" id="IPR021862">
    <property type="entry name" value="DUF3472"/>
</dbReference>
<feature type="signal peptide" evidence="2">
    <location>
        <begin position="1"/>
        <end position="20"/>
    </location>
</feature>
<dbReference type="Proteomes" id="UP000193498">
    <property type="component" value="Unassembled WGS sequence"/>
</dbReference>
<dbReference type="Gene3D" id="3.30.60.10">
    <property type="entry name" value="Endochitinase-like"/>
    <property type="match status" value="1"/>
</dbReference>
<dbReference type="InParanoid" id="A0A1Y1Z1N5"/>
<dbReference type="InterPro" id="IPR001002">
    <property type="entry name" value="Chitin-bd_1"/>
</dbReference>
<dbReference type="Pfam" id="PF00187">
    <property type="entry name" value="Chitin_bind_1"/>
    <property type="match status" value="1"/>
</dbReference>
<feature type="chain" id="PRO_5012372635" description="Chitin-binding type-1 domain-containing protein" evidence="2">
    <location>
        <begin position="21"/>
        <end position="467"/>
    </location>
</feature>
<comment type="caution">
    <text evidence="4">The sequence shown here is derived from an EMBL/GenBank/DDBJ whole genome shotgun (WGS) entry which is preliminary data.</text>
</comment>
<feature type="domain" description="Chitin-binding type-1" evidence="3">
    <location>
        <begin position="274"/>
        <end position="305"/>
    </location>
</feature>
<dbReference type="OrthoDB" id="5985073at2759"/>
<dbReference type="Pfam" id="PF11958">
    <property type="entry name" value="DUF3472"/>
    <property type="match status" value="1"/>
</dbReference>
<accession>A0A1Y1Z1N5</accession>
<gene>
    <name evidence="4" type="ORF">K493DRAFT_380350</name>
</gene>
<dbReference type="InterPro" id="IPR036861">
    <property type="entry name" value="Endochitinase-like_sf"/>
</dbReference>
<sequence>MKLPTLFLSLTSLFAANVLSQAMHNIASLPDDGKKFISFQTDVRSVPEFSPNDTYWSAIDWNNGYMGMQTWANKRVFLFSLWDNSNGEATVLEACDECVTSRFGHEGTGSHMQYFYPWLDGVDYGFQIDYEEDGDYLIYTAHLRIDGKWMQFGKLRVINDNLSYGLGYFEQFLENPLGLSNGMRVGVWSKQAYKHDGSKYWYPSLGGSITYTYPGPDGTWGAGFAEDKTAIWMSINGPADYHGYNNKPIQWQWYPYDAANLGIDIVVANETDRRCGWFGDVMRQCQPGYCCSSYGYCGTTYVYCEGSTKLEYDAPVTNRRPQVKKTAKEQGTKTKSHIPSLHSNDLKLSKFKLANNAGSCSCTRDLADVYIDDFLVAYQNQGYLWDEAAWKSGSALFDYRGKSGAGKDYDLHIEVQSRSPLKEGKQIGRPLYECFQQSEKLPSLSNIQTPKKCILDVDSVSVIASFK</sequence>
<organism evidence="4 5">
    <name type="scientific">Basidiobolus meristosporus CBS 931.73</name>
    <dbReference type="NCBI Taxonomy" id="1314790"/>
    <lineage>
        <taxon>Eukaryota</taxon>
        <taxon>Fungi</taxon>
        <taxon>Fungi incertae sedis</taxon>
        <taxon>Zoopagomycota</taxon>
        <taxon>Entomophthoromycotina</taxon>
        <taxon>Basidiobolomycetes</taxon>
        <taxon>Basidiobolales</taxon>
        <taxon>Basidiobolaceae</taxon>
        <taxon>Basidiobolus</taxon>
    </lineage>
</organism>
<evidence type="ECO:0000256" key="2">
    <source>
        <dbReference type="SAM" id="SignalP"/>
    </source>
</evidence>